<sequence>MSEVKWIKLGIGLPDNRKIKRIRRLPDGNNIVLLWVFLLIKAGESNKGGGLFFLEDMPYTIDDLADEFDFSVDLVKFALTTLEKLKMIEVYDDIIYIKNWEKYQSVDKLERMKEQTRQRVARHREKKKLEKPKEECNVTCNGDVTDGNATDIDKDKELDIDKDKEYIPYVEIINYLNSATNKNYRSSTNKTKNLIKARWNEGFRLDDFKKVIDNKTAEWLNNEKMQQYLRPDTLFGTKFEGYLNQKQAIKSNDQYDNLF</sequence>
<organism evidence="3 4">
    <name type="scientific">Virgibacillus dokdonensis</name>
    <dbReference type="NCBI Taxonomy" id="302167"/>
    <lineage>
        <taxon>Bacteria</taxon>
        <taxon>Bacillati</taxon>
        <taxon>Bacillota</taxon>
        <taxon>Bacilli</taxon>
        <taxon>Bacillales</taxon>
        <taxon>Bacillaceae</taxon>
        <taxon>Virgibacillus</taxon>
    </lineage>
</organism>
<protein>
    <submittedName>
        <fullName evidence="3">Replication protein</fullName>
    </submittedName>
</protein>
<dbReference type="NCBIfam" id="TIGR02220">
    <property type="entry name" value="phg_TIGR02220"/>
    <property type="match status" value="1"/>
</dbReference>
<dbReference type="InterPro" id="IPR010056">
    <property type="entry name" value="Phage_rep_org__N"/>
</dbReference>
<evidence type="ECO:0000313" key="4">
    <source>
        <dbReference type="Proteomes" id="UP000256488"/>
    </source>
</evidence>
<dbReference type="Pfam" id="PF09524">
    <property type="entry name" value="Phg_2220_C"/>
    <property type="match status" value="1"/>
</dbReference>
<dbReference type="EMBL" id="NFZX01000007">
    <property type="protein sequence ID" value="RFA36208.1"/>
    <property type="molecule type" value="Genomic_DNA"/>
</dbReference>
<dbReference type="Proteomes" id="UP000256488">
    <property type="component" value="Unassembled WGS sequence"/>
</dbReference>
<dbReference type="NCBIfam" id="TIGR01714">
    <property type="entry name" value="phage_rep_org_N"/>
    <property type="match status" value="1"/>
</dbReference>
<gene>
    <name evidence="3" type="ORF">CAI16_05290</name>
</gene>
<dbReference type="Pfam" id="PF09681">
    <property type="entry name" value="Phage_rep_org_N"/>
    <property type="match status" value="1"/>
</dbReference>
<dbReference type="AlphaFoldDB" id="A0A3E0WTP2"/>
<dbReference type="PANTHER" id="PTHR37293:SF7">
    <property type="entry name" value="HYPOTHETICAL PHAGE PROTEIN"/>
    <property type="match status" value="1"/>
</dbReference>
<reference evidence="3 4" key="1">
    <citation type="submission" date="2017-05" db="EMBL/GenBank/DDBJ databases">
        <title>Virgibacillus sp. AK90 isolated from a saltern of Kakinada, India.</title>
        <authorList>
            <person name="Gupta V."/>
            <person name="Sidhu C."/>
            <person name="Korpole S."/>
            <person name="Pinnaka A.K."/>
        </authorList>
    </citation>
    <scope>NUCLEOTIDE SEQUENCE [LARGE SCALE GENOMIC DNA]</scope>
    <source>
        <strain evidence="3 4">AK90</strain>
    </source>
</reference>
<evidence type="ECO:0000259" key="1">
    <source>
        <dbReference type="Pfam" id="PF09524"/>
    </source>
</evidence>
<dbReference type="InterPro" id="IPR011741">
    <property type="entry name" value="Phg_2220_C"/>
</dbReference>
<evidence type="ECO:0000259" key="2">
    <source>
        <dbReference type="Pfam" id="PF09681"/>
    </source>
</evidence>
<comment type="caution">
    <text evidence="3">The sequence shown here is derived from an EMBL/GenBank/DDBJ whole genome shotgun (WGS) entry which is preliminary data.</text>
</comment>
<proteinExistence type="predicted"/>
<evidence type="ECO:0000313" key="3">
    <source>
        <dbReference type="EMBL" id="RFA36208.1"/>
    </source>
</evidence>
<accession>A0A3E0WTP2</accession>
<name>A0A3E0WTP2_9BACI</name>
<dbReference type="RefSeq" id="WP_116277560.1">
    <property type="nucleotide sequence ID" value="NZ_NFZX01000007.1"/>
</dbReference>
<dbReference type="PANTHER" id="PTHR37293">
    <property type="entry name" value="PHAGE REPLICATION PROTEIN-RELATED"/>
    <property type="match status" value="1"/>
</dbReference>
<feature type="domain" description="Phage conserved hypothetical protein C-terminal" evidence="1">
    <location>
        <begin position="172"/>
        <end position="244"/>
    </location>
</feature>
<feature type="domain" description="Phage replisome organiser N-terminal" evidence="2">
    <location>
        <begin position="6"/>
        <end position="125"/>
    </location>
</feature>
<dbReference type="InterPro" id="IPR053162">
    <property type="entry name" value="DnaD"/>
</dbReference>